<gene>
    <name evidence="1" type="ORF">GM920_08395</name>
</gene>
<protein>
    <recommendedName>
        <fullName evidence="3">Yippee domain-containing protein</fullName>
    </recommendedName>
</protein>
<name>A0ABR6EUN6_9SPHI</name>
<reference evidence="1 2" key="1">
    <citation type="submission" date="2019-11" db="EMBL/GenBank/DDBJ databases">
        <title>Description of Pedobacter sp. LMG 31462T.</title>
        <authorList>
            <person name="Carlier A."/>
            <person name="Qi S."/>
            <person name="Vandamme P."/>
        </authorList>
    </citation>
    <scope>NUCLEOTIDE SEQUENCE [LARGE SCALE GENOMIC DNA]</scope>
    <source>
        <strain evidence="1 2">LMG 31462</strain>
    </source>
</reference>
<comment type="caution">
    <text evidence="1">The sequence shown here is derived from an EMBL/GenBank/DDBJ whole genome shotgun (WGS) entry which is preliminary data.</text>
</comment>
<proteinExistence type="predicted"/>
<evidence type="ECO:0000313" key="2">
    <source>
        <dbReference type="Proteomes" id="UP000636110"/>
    </source>
</evidence>
<keyword evidence="2" id="KW-1185">Reference proteome</keyword>
<evidence type="ECO:0008006" key="3">
    <source>
        <dbReference type="Google" id="ProtNLM"/>
    </source>
</evidence>
<dbReference type="Proteomes" id="UP000636110">
    <property type="component" value="Unassembled WGS sequence"/>
</dbReference>
<sequence>MKKGECKLCGQHTELINQSHIFSSFMYKGVFDTTKRTFLQDLKKNTIPKYYQTGFYDKSILCQHCDNVVLGKNERYADSLFHSPIDKSPVQMTEYRETPDMSFVILSNINYKSFKLFVLGILWRAHISKNLFFKGVNIPDHESELRKMIITDDPGDAAIYEIALVRLDRPNDSPIDLIPTPTINQHGRPNVASFLVGGYVYCIGLEPNCGFSFFPDFSLKSSNEMLMPRLKGSAARGFLRALDIPEQYANYFTGTDVS</sequence>
<organism evidence="1 2">
    <name type="scientific">Pedobacter gandavensis</name>
    <dbReference type="NCBI Taxonomy" id="2679963"/>
    <lineage>
        <taxon>Bacteria</taxon>
        <taxon>Pseudomonadati</taxon>
        <taxon>Bacteroidota</taxon>
        <taxon>Sphingobacteriia</taxon>
        <taxon>Sphingobacteriales</taxon>
        <taxon>Sphingobacteriaceae</taxon>
        <taxon>Pedobacter</taxon>
    </lineage>
</organism>
<dbReference type="EMBL" id="WNXC01000002">
    <property type="protein sequence ID" value="MBB2148931.1"/>
    <property type="molecule type" value="Genomic_DNA"/>
</dbReference>
<dbReference type="RefSeq" id="WP_182955693.1">
    <property type="nucleotide sequence ID" value="NZ_WNXC01000002.1"/>
</dbReference>
<accession>A0ABR6EUN6</accession>
<evidence type="ECO:0000313" key="1">
    <source>
        <dbReference type="EMBL" id="MBB2148931.1"/>
    </source>
</evidence>